<dbReference type="Proteomes" id="UP001596548">
    <property type="component" value="Unassembled WGS sequence"/>
</dbReference>
<comment type="caution">
    <text evidence="1">The sequence shown here is derived from an EMBL/GenBank/DDBJ whole genome shotgun (WGS) entry which is preliminary data.</text>
</comment>
<sequence length="98" mass="10618">MRTVRMPHPVDLVPGVKQAWNALRTTIDEAVPDLSDGEAAARALTEAAAHAEDVTDRIWDQAAKHFDQQELAAILLSAVLADAIDRLSTVTRQSKGMS</sequence>
<protein>
    <submittedName>
        <fullName evidence="1">Uncharacterized protein</fullName>
    </submittedName>
</protein>
<dbReference type="RefSeq" id="WP_378964335.1">
    <property type="nucleotide sequence ID" value="NZ_JBHTBJ010000001.1"/>
</dbReference>
<dbReference type="InterPro" id="IPR029032">
    <property type="entry name" value="AhpD-like"/>
</dbReference>
<accession>A0ABW2HIZ9</accession>
<organism evidence="1 2">
    <name type="scientific">Paractinoplanes rhizophilus</name>
    <dbReference type="NCBI Taxonomy" id="1416877"/>
    <lineage>
        <taxon>Bacteria</taxon>
        <taxon>Bacillati</taxon>
        <taxon>Actinomycetota</taxon>
        <taxon>Actinomycetes</taxon>
        <taxon>Micromonosporales</taxon>
        <taxon>Micromonosporaceae</taxon>
        <taxon>Paractinoplanes</taxon>
    </lineage>
</organism>
<keyword evidence="2" id="KW-1185">Reference proteome</keyword>
<proteinExistence type="predicted"/>
<evidence type="ECO:0000313" key="2">
    <source>
        <dbReference type="Proteomes" id="UP001596548"/>
    </source>
</evidence>
<dbReference type="EMBL" id="JBHTBJ010000001">
    <property type="protein sequence ID" value="MFC7272899.1"/>
    <property type="molecule type" value="Genomic_DNA"/>
</dbReference>
<reference evidence="2" key="1">
    <citation type="journal article" date="2019" name="Int. J. Syst. Evol. Microbiol.">
        <title>The Global Catalogue of Microorganisms (GCM) 10K type strain sequencing project: providing services to taxonomists for standard genome sequencing and annotation.</title>
        <authorList>
            <consortium name="The Broad Institute Genomics Platform"/>
            <consortium name="The Broad Institute Genome Sequencing Center for Infectious Disease"/>
            <person name="Wu L."/>
            <person name="Ma J."/>
        </authorList>
    </citation>
    <scope>NUCLEOTIDE SEQUENCE [LARGE SCALE GENOMIC DNA]</scope>
    <source>
        <strain evidence="2">XZYJT-10</strain>
    </source>
</reference>
<gene>
    <name evidence="1" type="ORF">ACFQS1_02805</name>
</gene>
<dbReference type="SUPFAM" id="SSF69118">
    <property type="entry name" value="AhpD-like"/>
    <property type="match status" value="1"/>
</dbReference>
<dbReference type="Gene3D" id="1.20.1290.10">
    <property type="entry name" value="AhpD-like"/>
    <property type="match status" value="1"/>
</dbReference>
<name>A0ABW2HIZ9_9ACTN</name>
<evidence type="ECO:0000313" key="1">
    <source>
        <dbReference type="EMBL" id="MFC7272899.1"/>
    </source>
</evidence>